<accession>A0ABX5YIM5</accession>
<feature type="region of interest" description="Disordered" evidence="1">
    <location>
        <begin position="204"/>
        <end position="234"/>
    </location>
</feature>
<dbReference type="EMBL" id="CP042910">
    <property type="protein sequence ID" value="QEG15522.1"/>
    <property type="molecule type" value="Genomic_DNA"/>
</dbReference>
<feature type="region of interest" description="Disordered" evidence="1">
    <location>
        <begin position="1"/>
        <end position="29"/>
    </location>
</feature>
<feature type="compositionally biased region" description="Polar residues" evidence="1">
    <location>
        <begin position="1"/>
        <end position="21"/>
    </location>
</feature>
<name>A0ABX5YIM5_9PLAN</name>
<organism evidence="2 3">
    <name type="scientific">Gimesia maris</name>
    <dbReference type="NCBI Taxonomy" id="122"/>
    <lineage>
        <taxon>Bacteria</taxon>
        <taxon>Pseudomonadati</taxon>
        <taxon>Planctomycetota</taxon>
        <taxon>Planctomycetia</taxon>
        <taxon>Planctomycetales</taxon>
        <taxon>Planctomycetaceae</taxon>
        <taxon>Gimesia</taxon>
    </lineage>
</organism>
<feature type="compositionally biased region" description="Acidic residues" evidence="1">
    <location>
        <begin position="212"/>
        <end position="226"/>
    </location>
</feature>
<evidence type="ECO:0000313" key="2">
    <source>
        <dbReference type="EMBL" id="QEG15522.1"/>
    </source>
</evidence>
<evidence type="ECO:0000256" key="1">
    <source>
        <dbReference type="SAM" id="MobiDB-lite"/>
    </source>
</evidence>
<keyword evidence="3" id="KW-1185">Reference proteome</keyword>
<gene>
    <name evidence="2" type="ORF">GmarT_13630</name>
</gene>
<proteinExistence type="predicted"/>
<dbReference type="RefSeq" id="WP_002647545.1">
    <property type="nucleotide sequence ID" value="NZ_CP042910.1"/>
</dbReference>
<evidence type="ECO:0000313" key="3">
    <source>
        <dbReference type="Proteomes" id="UP000322887"/>
    </source>
</evidence>
<reference evidence="2 3" key="1">
    <citation type="submission" date="2019-08" db="EMBL/GenBank/DDBJ databases">
        <title>Deep-cultivation of Planctomycetes and their phenomic and genomic characterization uncovers novel biology.</title>
        <authorList>
            <person name="Wiegand S."/>
            <person name="Jogler M."/>
            <person name="Boedeker C."/>
            <person name="Pinto D."/>
            <person name="Vollmers J."/>
            <person name="Rivas-Marin E."/>
            <person name="Kohn T."/>
            <person name="Peeters S.H."/>
            <person name="Heuer A."/>
            <person name="Rast P."/>
            <person name="Oberbeckmann S."/>
            <person name="Bunk B."/>
            <person name="Jeske O."/>
            <person name="Meyerdierks A."/>
            <person name="Storesund J.E."/>
            <person name="Kallscheuer N."/>
            <person name="Luecker S."/>
            <person name="Lage O.M."/>
            <person name="Pohl T."/>
            <person name="Merkel B.J."/>
            <person name="Hornburger P."/>
            <person name="Mueller R.-W."/>
            <person name="Bruemmer F."/>
            <person name="Labrenz M."/>
            <person name="Spormann A.M."/>
            <person name="Op den Camp H."/>
            <person name="Overmann J."/>
            <person name="Amann R."/>
            <person name="Jetten M.S.M."/>
            <person name="Mascher T."/>
            <person name="Medema M.H."/>
            <person name="Devos D.P."/>
            <person name="Kaster A.-K."/>
            <person name="Ovreas L."/>
            <person name="Rohde M."/>
            <person name="Galperin M.Y."/>
            <person name="Jogler C."/>
        </authorList>
    </citation>
    <scope>NUCLEOTIDE SEQUENCE [LARGE SCALE GENOMIC DNA]</scope>
    <source>
        <strain evidence="2 3">DSM 8797</strain>
    </source>
</reference>
<sequence length="366" mass="41058">MNTTFTNPACVSGSQNVSGSGFDSPKGHSTAVDQLAQKAANWEALKPVEAPTIGTPAPDEVLRVDTPRHDWPVYLVNVPEDWQADCWRSVPPHTTMYKKAKTAAEIAAILNRERIANSKDGIVSHWYIRVRVGSKYANLSVALPTPWKPENEYDLPPAFIRIDGPRDQCKQIVGDLNYRLDHCEPGEVRKRAYIARSICPADLEPWPNQDDTQAEESNSDPVDLEPMEQKGDTVSPLNQTAEMETPLVDSEEDETELFEIQMGHHFATNPTISEEVMLQVQNANSSEDARRKADLFLMESAIDMSQRIALNGFNEADNDGNEYNVVLTDGTHLRFRLSRCEALNLISAWNQLHKHSEPEAVIEKRQ</sequence>
<protein>
    <submittedName>
        <fullName evidence="2">Uncharacterized protein</fullName>
    </submittedName>
</protein>
<dbReference type="Proteomes" id="UP000322887">
    <property type="component" value="Chromosome"/>
</dbReference>
<dbReference type="GeneID" id="98646001"/>